<dbReference type="InterPro" id="IPR001851">
    <property type="entry name" value="ABC_transp_permease"/>
</dbReference>
<comment type="subcellular location">
    <subcellularLocation>
        <location evidence="1">Cell membrane</location>
        <topology evidence="1">Multi-pass membrane protein</topology>
    </subcellularLocation>
</comment>
<dbReference type="CDD" id="cd06579">
    <property type="entry name" value="TM_PBP1_transp_AraH_like"/>
    <property type="match status" value="1"/>
</dbReference>
<gene>
    <name evidence="10" type="ORF">GCM10023346_46410</name>
</gene>
<keyword evidence="4" id="KW-0997">Cell inner membrane</keyword>
<evidence type="ECO:0000256" key="4">
    <source>
        <dbReference type="ARBA" id="ARBA00022519"/>
    </source>
</evidence>
<evidence type="ECO:0000313" key="10">
    <source>
        <dbReference type="EMBL" id="GAA5201628.1"/>
    </source>
</evidence>
<reference evidence="11" key="1">
    <citation type="journal article" date="2019" name="Int. J. Syst. Evol. Microbiol.">
        <title>The Global Catalogue of Microorganisms (GCM) 10K type strain sequencing project: providing services to taxonomists for standard genome sequencing and annotation.</title>
        <authorList>
            <consortium name="The Broad Institute Genomics Platform"/>
            <consortium name="The Broad Institute Genome Sequencing Center for Infectious Disease"/>
            <person name="Wu L."/>
            <person name="Ma J."/>
        </authorList>
    </citation>
    <scope>NUCLEOTIDE SEQUENCE [LARGE SCALE GENOMIC DNA]</scope>
    <source>
        <strain evidence="11">JCM 18514</strain>
    </source>
</reference>
<organism evidence="10 11">
    <name type="scientific">Arthrobacter gyeryongensis</name>
    <dbReference type="NCBI Taxonomy" id="1650592"/>
    <lineage>
        <taxon>Bacteria</taxon>
        <taxon>Bacillati</taxon>
        <taxon>Actinomycetota</taxon>
        <taxon>Actinomycetes</taxon>
        <taxon>Micrococcales</taxon>
        <taxon>Micrococcaceae</taxon>
        <taxon>Arthrobacter</taxon>
    </lineage>
</organism>
<keyword evidence="2" id="KW-0813">Transport</keyword>
<name>A0ABP9SSR4_9MICC</name>
<accession>A0ABP9SSR4</accession>
<protein>
    <recommendedName>
        <fullName evidence="8">Autoinducer 2 import system permease protein LsrD</fullName>
    </recommendedName>
</protein>
<evidence type="ECO:0000256" key="3">
    <source>
        <dbReference type="ARBA" id="ARBA00022475"/>
    </source>
</evidence>
<proteinExistence type="predicted"/>
<keyword evidence="7 9" id="KW-0472">Membrane</keyword>
<evidence type="ECO:0000256" key="9">
    <source>
        <dbReference type="SAM" id="Phobius"/>
    </source>
</evidence>
<evidence type="ECO:0000256" key="2">
    <source>
        <dbReference type="ARBA" id="ARBA00022448"/>
    </source>
</evidence>
<feature type="transmembrane region" description="Helical" evidence="9">
    <location>
        <begin position="214"/>
        <end position="239"/>
    </location>
</feature>
<evidence type="ECO:0000313" key="11">
    <source>
        <dbReference type="Proteomes" id="UP001500200"/>
    </source>
</evidence>
<feature type="transmembrane region" description="Helical" evidence="9">
    <location>
        <begin position="45"/>
        <end position="64"/>
    </location>
</feature>
<keyword evidence="6 9" id="KW-1133">Transmembrane helix</keyword>
<feature type="transmembrane region" description="Helical" evidence="9">
    <location>
        <begin position="162"/>
        <end position="183"/>
    </location>
</feature>
<comment type="caution">
    <text evidence="10">The sequence shown here is derived from an EMBL/GenBank/DDBJ whole genome shotgun (WGS) entry which is preliminary data.</text>
</comment>
<dbReference type="PANTHER" id="PTHR32196">
    <property type="entry name" value="ABC TRANSPORTER PERMEASE PROTEIN YPHD-RELATED-RELATED"/>
    <property type="match status" value="1"/>
</dbReference>
<keyword evidence="11" id="KW-1185">Reference proteome</keyword>
<evidence type="ECO:0000256" key="8">
    <source>
        <dbReference type="ARBA" id="ARBA00039381"/>
    </source>
</evidence>
<dbReference type="RefSeq" id="WP_345453221.1">
    <property type="nucleotide sequence ID" value="NZ_BAABKK010000038.1"/>
</dbReference>
<dbReference type="PANTHER" id="PTHR32196:SF71">
    <property type="entry name" value="AUTOINDUCER 2 IMPORT SYSTEM PERMEASE PROTEIN LSRD"/>
    <property type="match status" value="1"/>
</dbReference>
<dbReference type="EMBL" id="BAABKK010000038">
    <property type="protein sequence ID" value="GAA5201628.1"/>
    <property type="molecule type" value="Genomic_DNA"/>
</dbReference>
<feature type="transmembrane region" description="Helical" evidence="9">
    <location>
        <begin position="95"/>
        <end position="118"/>
    </location>
</feature>
<evidence type="ECO:0000256" key="5">
    <source>
        <dbReference type="ARBA" id="ARBA00022692"/>
    </source>
</evidence>
<feature type="transmembrane region" description="Helical" evidence="9">
    <location>
        <begin position="124"/>
        <end position="142"/>
    </location>
</feature>
<feature type="transmembrane region" description="Helical" evidence="9">
    <location>
        <begin position="17"/>
        <end position="38"/>
    </location>
</feature>
<dbReference type="Pfam" id="PF02653">
    <property type="entry name" value="BPD_transp_2"/>
    <property type="match status" value="1"/>
</dbReference>
<evidence type="ECO:0000256" key="6">
    <source>
        <dbReference type="ARBA" id="ARBA00022989"/>
    </source>
</evidence>
<sequence length="329" mass="34029">MKTLIAKLPIQGSDGTLTMIVCVGFIVLGIASGGSLFSQQGLLSFLAYLSVPILIGLSQMTVLAVGQLNLAIGAMGGALCGLMAVMMANGAVPVWAALLIGLVAATVIGAVNGLLVVITGLHGFIVTLGTMTILLGVQFSLVRSFTIDAYSDALKSFGRENVAGIPWLFVATICVSILVFVFFSRSVPGRRLLATGGSEVAARLSGISNARSMILAYTVSGFLTGLAALATMASLTGINRSIGVDWLLPSFAAPIIGGVLLTGGSVAVYGTIIAACLLRIVDVARAQFLLDPSWTSFVIGAVVLSTVAISEYRKRRTASVMQKREELAV</sequence>
<evidence type="ECO:0000256" key="1">
    <source>
        <dbReference type="ARBA" id="ARBA00004651"/>
    </source>
</evidence>
<dbReference type="Proteomes" id="UP001500200">
    <property type="component" value="Unassembled WGS sequence"/>
</dbReference>
<keyword evidence="3" id="KW-1003">Cell membrane</keyword>
<keyword evidence="5 9" id="KW-0812">Transmembrane</keyword>
<feature type="transmembrane region" description="Helical" evidence="9">
    <location>
        <begin position="251"/>
        <end position="281"/>
    </location>
</feature>
<evidence type="ECO:0000256" key="7">
    <source>
        <dbReference type="ARBA" id="ARBA00023136"/>
    </source>
</evidence>